<comment type="function">
    <text evidence="9">Possible subunit of a heme lyase.</text>
</comment>
<reference evidence="11 12" key="1">
    <citation type="submission" date="2014-08" db="EMBL/GenBank/DDBJ databases">
        <title>Chaperone-usher fimbriae in a diverse selection of Gallibacterium genomes.</title>
        <authorList>
            <person name="Kudirkiene E."/>
            <person name="Bager R.J."/>
            <person name="Johnson T.J."/>
            <person name="Bojesen A.M."/>
        </authorList>
    </citation>
    <scope>NUCLEOTIDE SEQUENCE [LARGE SCALE GENOMIC DNA]</scope>
    <source>
        <strain evidence="11 12">CCM5976</strain>
    </source>
</reference>
<keyword evidence="3 9" id="KW-0349">Heme</keyword>
<evidence type="ECO:0000256" key="3">
    <source>
        <dbReference type="ARBA" id="ARBA00022617"/>
    </source>
</evidence>
<feature type="domain" description="CcmH/CycL/Ccl2/NrfF N-terminal" evidence="10">
    <location>
        <begin position="20"/>
        <end position="159"/>
    </location>
</feature>
<organism evidence="11 12">
    <name type="scientific">Gallibacterium genomosp. 2</name>
    <dbReference type="NCBI Taxonomy" id="155517"/>
    <lineage>
        <taxon>Bacteria</taxon>
        <taxon>Pseudomonadati</taxon>
        <taxon>Pseudomonadota</taxon>
        <taxon>Gammaproteobacteria</taxon>
        <taxon>Pasteurellales</taxon>
        <taxon>Pasteurellaceae</taxon>
        <taxon>Gallibacterium</taxon>
    </lineage>
</organism>
<comment type="subcellular location">
    <subcellularLocation>
        <location evidence="1">Periplasm</location>
    </subcellularLocation>
</comment>
<dbReference type="FunFam" id="1.10.8.640:FF:000001">
    <property type="entry name" value="Cytochrome c-type biogenesis protein"/>
    <property type="match status" value="1"/>
</dbReference>
<dbReference type="GO" id="GO:0042597">
    <property type="term" value="C:periplasmic space"/>
    <property type="evidence" value="ECO:0007669"/>
    <property type="project" value="UniProtKB-SubCell"/>
</dbReference>
<dbReference type="AlphaFoldDB" id="A0A0A2XRJ7"/>
<dbReference type="PANTHER" id="PTHR47870:SF1">
    <property type="entry name" value="CYTOCHROME C-TYPE BIOGENESIS PROTEIN CCMH"/>
    <property type="match status" value="1"/>
</dbReference>
<comment type="caution">
    <text evidence="11">The sequence shown here is derived from an EMBL/GenBank/DDBJ whole genome shotgun (WGS) entry which is preliminary data.</text>
</comment>
<keyword evidence="7" id="KW-0574">Periplasm</keyword>
<feature type="chain" id="PRO_5011022149" description="Cytochrome c-type biogenesis protein" evidence="9">
    <location>
        <begin position="25"/>
        <end position="164"/>
    </location>
</feature>
<dbReference type="GO" id="GO:0046872">
    <property type="term" value="F:metal ion binding"/>
    <property type="evidence" value="ECO:0007669"/>
    <property type="project" value="UniProtKB-KW"/>
</dbReference>
<proteinExistence type="inferred from homology"/>
<evidence type="ECO:0000256" key="2">
    <source>
        <dbReference type="ARBA" id="ARBA00010342"/>
    </source>
</evidence>
<evidence type="ECO:0000256" key="8">
    <source>
        <dbReference type="ARBA" id="ARBA00023004"/>
    </source>
</evidence>
<comment type="similarity">
    <text evidence="2 9">Belongs to the CcmH/CycL/Ccl2/NrfF family.</text>
</comment>
<evidence type="ECO:0000313" key="12">
    <source>
        <dbReference type="Proteomes" id="UP000030418"/>
    </source>
</evidence>
<sequence>MFSQIKKMLFVLLLSFGYVVAANAANAANAAIEALHFSSTEQEQTYHQLTQELRCPQCQNNNIADSNALVATDMRGKVFELLQQGKSKQEIIDYMVARYGNFVTYDPPLTAATLVLWLVPLFLLVVGVIIFWRKRHSLADNAIEEDLDDAQQQRLQQLLKKDKA</sequence>
<dbReference type="Pfam" id="PF03918">
    <property type="entry name" value="CcmH"/>
    <property type="match status" value="1"/>
</dbReference>
<dbReference type="GO" id="GO:0005886">
    <property type="term" value="C:plasma membrane"/>
    <property type="evidence" value="ECO:0007669"/>
    <property type="project" value="TreeGrafter"/>
</dbReference>
<evidence type="ECO:0000259" key="10">
    <source>
        <dbReference type="Pfam" id="PF03918"/>
    </source>
</evidence>
<keyword evidence="12" id="KW-1185">Reference proteome</keyword>
<keyword evidence="5 9" id="KW-0732">Signal</keyword>
<feature type="transmembrane region" description="Helical" evidence="9">
    <location>
        <begin position="109"/>
        <end position="132"/>
    </location>
</feature>
<gene>
    <name evidence="11" type="ORF">P375_03130</name>
</gene>
<keyword evidence="9" id="KW-1133">Transmembrane helix</keyword>
<evidence type="ECO:0000256" key="1">
    <source>
        <dbReference type="ARBA" id="ARBA00004418"/>
    </source>
</evidence>
<dbReference type="GO" id="GO:0017004">
    <property type="term" value="P:cytochrome complex assembly"/>
    <property type="evidence" value="ECO:0007669"/>
    <property type="project" value="UniProtKB-KW"/>
</dbReference>
<evidence type="ECO:0000256" key="9">
    <source>
        <dbReference type="RuleBase" id="RU364112"/>
    </source>
</evidence>
<accession>A0A0A2XRJ7</accession>
<keyword evidence="4 9" id="KW-0479">Metal-binding</keyword>
<dbReference type="EMBL" id="JPXY01000014">
    <property type="protein sequence ID" value="KGQ33592.1"/>
    <property type="molecule type" value="Genomic_DNA"/>
</dbReference>
<evidence type="ECO:0000313" key="11">
    <source>
        <dbReference type="EMBL" id="KGQ33592.1"/>
    </source>
</evidence>
<dbReference type="CDD" id="cd16378">
    <property type="entry name" value="CcmH_N"/>
    <property type="match status" value="1"/>
</dbReference>
<dbReference type="Gene3D" id="1.10.8.640">
    <property type="entry name" value="Cytochrome C biogenesis protein"/>
    <property type="match status" value="1"/>
</dbReference>
<feature type="signal peptide" evidence="9">
    <location>
        <begin position="1"/>
        <end position="24"/>
    </location>
</feature>
<keyword evidence="6" id="KW-0201">Cytochrome c-type biogenesis</keyword>
<dbReference type="InterPro" id="IPR038297">
    <property type="entry name" value="CcmH/CycL/NrfF/Ccl2_sf"/>
</dbReference>
<evidence type="ECO:0000256" key="6">
    <source>
        <dbReference type="ARBA" id="ARBA00022748"/>
    </source>
</evidence>
<dbReference type="InterPro" id="IPR005616">
    <property type="entry name" value="CcmH/CycL/Ccl2/NrfF_N"/>
</dbReference>
<evidence type="ECO:0000256" key="4">
    <source>
        <dbReference type="ARBA" id="ARBA00022723"/>
    </source>
</evidence>
<keyword evidence="9" id="KW-0472">Membrane</keyword>
<keyword evidence="8 9" id="KW-0408">Iron</keyword>
<name>A0A0A2XRJ7_9PAST</name>
<evidence type="ECO:0000256" key="7">
    <source>
        <dbReference type="ARBA" id="ARBA00022764"/>
    </source>
</evidence>
<evidence type="ECO:0000256" key="5">
    <source>
        <dbReference type="ARBA" id="ARBA00022729"/>
    </source>
</evidence>
<protein>
    <recommendedName>
        <fullName evidence="9">Cytochrome c-type biogenesis protein</fullName>
    </recommendedName>
</protein>
<dbReference type="InterPro" id="IPR051263">
    <property type="entry name" value="C-type_cytochrome_biogenesis"/>
</dbReference>
<dbReference type="PANTHER" id="PTHR47870">
    <property type="entry name" value="CYTOCHROME C-TYPE BIOGENESIS PROTEIN CCMH"/>
    <property type="match status" value="1"/>
</dbReference>
<dbReference type="Proteomes" id="UP000030418">
    <property type="component" value="Unassembled WGS sequence"/>
</dbReference>
<keyword evidence="9" id="KW-0812">Transmembrane</keyword>